<organism evidence="3 4">
    <name type="scientific">Minwuia thermotolerans</name>
    <dbReference type="NCBI Taxonomy" id="2056226"/>
    <lineage>
        <taxon>Bacteria</taxon>
        <taxon>Pseudomonadati</taxon>
        <taxon>Pseudomonadota</taxon>
        <taxon>Alphaproteobacteria</taxon>
        <taxon>Minwuiales</taxon>
        <taxon>Minwuiaceae</taxon>
        <taxon>Minwuia</taxon>
    </lineage>
</organism>
<keyword evidence="2" id="KW-0560">Oxidoreductase</keyword>
<dbReference type="InterPro" id="IPR036111">
    <property type="entry name" value="Mal/L-sulfo/L-lacto_DH-like_sf"/>
</dbReference>
<dbReference type="SUPFAM" id="SSF89733">
    <property type="entry name" value="L-sulfolactate dehydrogenase-like"/>
    <property type="match status" value="1"/>
</dbReference>
<name>A0A2M9G6Y5_9PROT</name>
<protein>
    <submittedName>
        <fullName evidence="3">Malate/lactate/ureidoglycolate dehydrogenase</fullName>
    </submittedName>
</protein>
<dbReference type="Gene3D" id="3.30.1370.60">
    <property type="entry name" value="Hypothetical oxidoreductase yiak, domain 2"/>
    <property type="match status" value="1"/>
</dbReference>
<dbReference type="PANTHER" id="PTHR11091">
    <property type="entry name" value="OXIDOREDUCTASE-RELATED"/>
    <property type="match status" value="1"/>
</dbReference>
<dbReference type="EMBL" id="PHIG01000005">
    <property type="protein sequence ID" value="PJK31475.1"/>
    <property type="molecule type" value="Genomic_DNA"/>
</dbReference>
<dbReference type="InterPro" id="IPR043143">
    <property type="entry name" value="Mal/L-sulf/L-lact_DH-like_NADP"/>
</dbReference>
<evidence type="ECO:0000256" key="2">
    <source>
        <dbReference type="ARBA" id="ARBA00023002"/>
    </source>
</evidence>
<dbReference type="Pfam" id="PF02615">
    <property type="entry name" value="Ldh_2"/>
    <property type="match status" value="1"/>
</dbReference>
<dbReference type="GO" id="GO:0016491">
    <property type="term" value="F:oxidoreductase activity"/>
    <property type="evidence" value="ECO:0007669"/>
    <property type="project" value="UniProtKB-KW"/>
</dbReference>
<dbReference type="InterPro" id="IPR003767">
    <property type="entry name" value="Malate/L-lactate_DH-like"/>
</dbReference>
<dbReference type="PANTHER" id="PTHR11091:SF0">
    <property type="entry name" value="MALATE DEHYDROGENASE"/>
    <property type="match status" value="1"/>
</dbReference>
<reference evidence="3 4" key="1">
    <citation type="submission" date="2017-11" db="EMBL/GenBank/DDBJ databases">
        <title>Draft genome sequence of Rhizobiales bacterium SY3-13.</title>
        <authorList>
            <person name="Sun C."/>
        </authorList>
    </citation>
    <scope>NUCLEOTIDE SEQUENCE [LARGE SCALE GENOMIC DNA]</scope>
    <source>
        <strain evidence="3 4">SY3-13</strain>
    </source>
</reference>
<dbReference type="InterPro" id="IPR043144">
    <property type="entry name" value="Mal/L-sulf/L-lact_DH-like_ah"/>
</dbReference>
<comment type="similarity">
    <text evidence="1">Belongs to the LDH2/MDH2 oxidoreductase family.</text>
</comment>
<keyword evidence="4" id="KW-1185">Reference proteome</keyword>
<dbReference type="Proteomes" id="UP000229498">
    <property type="component" value="Unassembled WGS sequence"/>
</dbReference>
<evidence type="ECO:0000313" key="3">
    <source>
        <dbReference type="EMBL" id="PJK31475.1"/>
    </source>
</evidence>
<sequence>MPTIDADRLTAFVAAMARAGGSDEREAGLIATNLVEANLKGHDSHGIGMMPTYANALQFGKLTANQHVSVVRDDGSILLLDGNAGYGQVIGGEAMAMAIARARDTGLCLMSLRNTHHLGRIGAWGELAADAGLISIHWVNGITRMPLVAPWGGSDARYTTNPYCTAIPETPDHPRIVFDMATTKVAMGKVRVAHNKGEQMPPDCLIDRRGEMTTDPGVMFEEPTGALMSVGQHKGYGLALICEVLAGALSGGGAFLPDRSDGHSIINNMLTIVVDPARLGERGAFLTEIDAFIRYVKASPAAAWADEVMVPGDPERKSEAKRRAGGIPVDETTWEEMIAAAVQLGMTEAQARAYEA</sequence>
<dbReference type="AlphaFoldDB" id="A0A2M9G6Y5"/>
<evidence type="ECO:0000313" key="4">
    <source>
        <dbReference type="Proteomes" id="UP000229498"/>
    </source>
</evidence>
<proteinExistence type="inferred from homology"/>
<dbReference type="OrthoDB" id="9811519at2"/>
<evidence type="ECO:0000256" key="1">
    <source>
        <dbReference type="ARBA" id="ARBA00006056"/>
    </source>
</evidence>
<dbReference type="RefSeq" id="WP_109793901.1">
    <property type="nucleotide sequence ID" value="NZ_PHIG01000005.1"/>
</dbReference>
<accession>A0A2M9G6Y5</accession>
<gene>
    <name evidence="3" type="ORF">CVT23_02040</name>
</gene>
<comment type="caution">
    <text evidence="3">The sequence shown here is derived from an EMBL/GenBank/DDBJ whole genome shotgun (WGS) entry which is preliminary data.</text>
</comment>
<dbReference type="NCBIfam" id="NF007504">
    <property type="entry name" value="PRK10098.1"/>
    <property type="match status" value="1"/>
</dbReference>
<dbReference type="Gene3D" id="1.10.1530.10">
    <property type="match status" value="1"/>
</dbReference>